<dbReference type="AlphaFoldDB" id="A0A482ITI7"/>
<keyword evidence="1" id="KW-0143">Chaperone</keyword>
<evidence type="ECO:0000256" key="1">
    <source>
        <dbReference type="ARBA" id="ARBA00023186"/>
    </source>
</evidence>
<dbReference type="InterPro" id="IPR020945">
    <property type="entry name" value="DMSO/NO3_reduct_chaperone"/>
</dbReference>
<dbReference type="OrthoDB" id="8526323at2"/>
<name>A0A482ITI7_9BURK</name>
<gene>
    <name evidence="2" type="ORF">DDF84_014430</name>
</gene>
<organism evidence="2 3">
    <name type="scientific">Cupriavidus metallidurans</name>
    <dbReference type="NCBI Taxonomy" id="119219"/>
    <lineage>
        <taxon>Bacteria</taxon>
        <taxon>Pseudomonadati</taxon>
        <taxon>Pseudomonadota</taxon>
        <taxon>Betaproteobacteria</taxon>
        <taxon>Burkholderiales</taxon>
        <taxon>Burkholderiaceae</taxon>
        <taxon>Cupriavidus</taxon>
    </lineage>
</organism>
<evidence type="ECO:0000313" key="2">
    <source>
        <dbReference type="EMBL" id="QBP10867.1"/>
    </source>
</evidence>
<dbReference type="SUPFAM" id="SSF89155">
    <property type="entry name" value="TorD-like"/>
    <property type="match status" value="1"/>
</dbReference>
<dbReference type="InterPro" id="IPR036411">
    <property type="entry name" value="TorD-like_sf"/>
</dbReference>
<dbReference type="EMBL" id="CP037900">
    <property type="protein sequence ID" value="QBP10867.1"/>
    <property type="molecule type" value="Genomic_DNA"/>
</dbReference>
<sequence length="217" mass="23917">MHHNMSDFQPIQLTAQAPAHGEPDPEDTARADLYGLLATLFYQAPDATLLHHIAANRASGADADTVLGRAWNALCDAASITTAAEAADEYAQLFVGVGKQEIFLYGSFYQAGFLNERPLVALRDDLARYGLTRHDNVSETEDHVAALCEVMRYLVAGDDLAVSNLGEQQRFFARHLQPWVDRLCDALENHPQARFYRSAAGLLRAFCSVEAVALEMH</sequence>
<dbReference type="Gene3D" id="1.10.3480.10">
    <property type="entry name" value="TorD-like"/>
    <property type="match status" value="1"/>
</dbReference>
<accession>A0A482ITI7</accession>
<dbReference type="InterPro" id="IPR050289">
    <property type="entry name" value="TorD/DmsD_chaperones"/>
</dbReference>
<dbReference type="PANTHER" id="PTHR34227">
    <property type="entry name" value="CHAPERONE PROTEIN YCDY"/>
    <property type="match status" value="1"/>
</dbReference>
<evidence type="ECO:0000313" key="3">
    <source>
        <dbReference type="Proteomes" id="UP000253772"/>
    </source>
</evidence>
<dbReference type="Pfam" id="PF02613">
    <property type="entry name" value="Nitrate_red_del"/>
    <property type="match status" value="1"/>
</dbReference>
<reference evidence="2 3" key="1">
    <citation type="submission" date="2019-03" db="EMBL/GenBank/DDBJ databases">
        <title>Comparative insights into the high quality Complete genome sequence of highly metal resistant Cupriavidus metallidurans strain BS1 isolated from a gold-copper mine.</title>
        <authorList>
            <person name="Mazhar H.S."/>
            <person name="Rensing C."/>
        </authorList>
    </citation>
    <scope>NUCLEOTIDE SEQUENCE [LARGE SCALE GENOMIC DNA]</scope>
    <source>
        <strain evidence="2 3">BS1</strain>
    </source>
</reference>
<protein>
    <submittedName>
        <fullName evidence="2">Molecular chaperone</fullName>
    </submittedName>
</protein>
<dbReference type="PANTHER" id="PTHR34227:SF1">
    <property type="entry name" value="DIMETHYL SULFOXIDE REDUCTASE CHAPERONE-RELATED"/>
    <property type="match status" value="1"/>
</dbReference>
<proteinExistence type="predicted"/>
<dbReference type="Proteomes" id="UP000253772">
    <property type="component" value="Chromosome c1"/>
</dbReference>